<dbReference type="PIRSF" id="PIRSF005357">
    <property type="entry name" value="UCP005357"/>
    <property type="match status" value="1"/>
</dbReference>
<accession>A0A098E800</accession>
<reference evidence="1" key="1">
    <citation type="submission" date="2014-09" db="EMBL/GenBank/DDBJ databases">
        <authorList>
            <person name="Probst J Alexander"/>
        </authorList>
    </citation>
    <scope>NUCLEOTIDE SEQUENCE</scope>
</reference>
<dbReference type="EMBL" id="CCXY01000017">
    <property type="protein sequence ID" value="CEG11090.1"/>
    <property type="molecule type" value="Genomic_DNA"/>
</dbReference>
<dbReference type="Pfam" id="PF04007">
    <property type="entry name" value="DUF354"/>
    <property type="match status" value="1"/>
</dbReference>
<gene>
    <name evidence="1" type="ORF">MSIBF_A1130001</name>
</gene>
<proteinExistence type="predicted"/>
<evidence type="ECO:0008006" key="2">
    <source>
        <dbReference type="Google" id="ProtNLM"/>
    </source>
</evidence>
<dbReference type="PANTHER" id="PTHR39662">
    <property type="entry name" value="DUF354 DOMAIN-CONTAINING PROTEIN-RELATED"/>
    <property type="match status" value="1"/>
</dbReference>
<dbReference type="SUPFAM" id="SSF53756">
    <property type="entry name" value="UDP-Glycosyltransferase/glycogen phosphorylase"/>
    <property type="match status" value="1"/>
</dbReference>
<protein>
    <recommendedName>
        <fullName evidence="2">DUF354 domain-containing protein</fullName>
    </recommendedName>
</protein>
<dbReference type="PANTHER" id="PTHR39662:SF1">
    <property type="entry name" value="DUF354 DOMAIN-CONTAINING PROTEIN"/>
    <property type="match status" value="1"/>
</dbReference>
<dbReference type="AlphaFoldDB" id="A0A098E800"/>
<name>A0A098E800_9ZZZZ</name>
<evidence type="ECO:0000313" key="1">
    <source>
        <dbReference type="EMBL" id="CEG11090.1"/>
    </source>
</evidence>
<dbReference type="InterPro" id="IPR007152">
    <property type="entry name" value="DUF354"/>
</dbReference>
<sequence length="362" mass="41812">MKILVDLNHPADVQVFKNFIWNIEKRGHEVLITARDKDVALQLLNAYGFKYDYVGSYGKSLFSKMKGMLKMDYRLYKICKKFKPDILTGFGSVNSAQVSALLRKPCILFADTEQVKEQIILFTPFVSVICTPSCFKKDLGRKQVRFNGYKELAYLHPNYFKPNPEVLDELNLSKDDKFVILRFISWTATHDVGLKGIKKGTELEIIKTLEQYGKVFITSERKLDKNLEKYKITISPDKLHSLLYFASLYIGEGGTTAVEAAILGTPSIHIEYGDPNKPSAASIFSGNFLELRDKYDLVYMFPDQNEALKKAIEILENENSKRIWQKKREKLLNDKIDVTKFMVDFIENYPESFYEYRKTSNT</sequence>
<organism evidence="1">
    <name type="scientific">groundwater metagenome</name>
    <dbReference type="NCBI Taxonomy" id="717931"/>
    <lineage>
        <taxon>unclassified sequences</taxon>
        <taxon>metagenomes</taxon>
        <taxon>ecological metagenomes</taxon>
    </lineage>
</organism>
<dbReference type="Gene3D" id="3.40.50.2000">
    <property type="entry name" value="Glycogen Phosphorylase B"/>
    <property type="match status" value="2"/>
</dbReference>